<dbReference type="InterPro" id="IPR035926">
    <property type="entry name" value="NusB-like_sf"/>
</dbReference>
<evidence type="ECO:0000256" key="8">
    <source>
        <dbReference type="ARBA" id="ARBA00022691"/>
    </source>
</evidence>
<dbReference type="Gene3D" id="1.10.940.10">
    <property type="entry name" value="NusB-like"/>
    <property type="match status" value="1"/>
</dbReference>
<comment type="caution">
    <text evidence="15">The sequence shown here is derived from an EMBL/GenBank/DDBJ whole genome shotgun (WGS) entry which is preliminary data.</text>
</comment>
<dbReference type="Pfam" id="PF01189">
    <property type="entry name" value="Methyltr_RsmB-F"/>
    <property type="match status" value="1"/>
</dbReference>
<dbReference type="InterPro" id="IPR001678">
    <property type="entry name" value="MeTrfase_RsmB-F_NOP2_dom"/>
</dbReference>
<dbReference type="EMBL" id="CAMAPC010000009">
    <property type="protein sequence ID" value="CAH9059915.1"/>
    <property type="molecule type" value="Genomic_DNA"/>
</dbReference>
<dbReference type="FunFam" id="3.30.70.1170:FF:000002">
    <property type="entry name" value="Ribosomal RNA small subunit methyltransferase B"/>
    <property type="match status" value="1"/>
</dbReference>
<dbReference type="PANTHER" id="PTHR22807:SF61">
    <property type="entry name" value="NOL1_NOP2_SUN FAMILY PROTEIN _ ANTITERMINATION NUSB DOMAIN-CONTAINING PROTEIN"/>
    <property type="match status" value="1"/>
</dbReference>
<keyword evidence="7 13" id="KW-0808">Transferase</keyword>
<dbReference type="PRINTS" id="PR02008">
    <property type="entry name" value="RCMTFAMILY"/>
</dbReference>
<keyword evidence="5" id="KW-0698">rRNA processing</keyword>
<evidence type="ECO:0000256" key="1">
    <source>
        <dbReference type="ARBA" id="ARBA00002724"/>
    </source>
</evidence>
<gene>
    <name evidence="15" type="primary">rsmB_2</name>
    <name evidence="15" type="ORF">PSECIP111854_02501</name>
</gene>
<evidence type="ECO:0000256" key="11">
    <source>
        <dbReference type="ARBA" id="ARBA00031088"/>
    </source>
</evidence>
<protein>
    <recommendedName>
        <fullName evidence="3">16S rRNA (cytosine(967)-C(5))-methyltransferase</fullName>
        <ecNumber evidence="3">2.1.1.176</ecNumber>
    </recommendedName>
    <alternativeName>
        <fullName evidence="10">16S rRNA m5C967 methyltransferase</fullName>
    </alternativeName>
    <alternativeName>
        <fullName evidence="11">rRNA (cytosine-C(5)-)-methyltransferase RsmB</fullName>
    </alternativeName>
</protein>
<name>A0A9W4VSF3_9GAMM</name>
<dbReference type="InterPro" id="IPR004573">
    <property type="entry name" value="rRNA_ssu_MeTfrase_B"/>
</dbReference>
<dbReference type="PANTHER" id="PTHR22807">
    <property type="entry name" value="NOP2 YEAST -RELATED NOL1/NOP2/FMU SUN DOMAIN-CONTAINING"/>
    <property type="match status" value="1"/>
</dbReference>
<dbReference type="InterPro" id="IPR049560">
    <property type="entry name" value="MeTrfase_RsmB-F_NOP2_cat"/>
</dbReference>
<dbReference type="CDD" id="cd02440">
    <property type="entry name" value="AdoMet_MTases"/>
    <property type="match status" value="1"/>
</dbReference>
<sequence length="428" mass="48130">MTNVRALAAETLFQVVDKGQSLSAQLPYAAQKLSPKDKALLQQICYGVLRYLPTLEHYCQQLLDQPLKGKRRVFQFLLYVGMYQLQYMRTPEHAAVAETVNALQSMRAPGLKGLVNAILRTFQRQFSELQESAARVSVCQYNHPGWFMKKLQAAYPEHWQDILAANQEQAPMWLRVNRAHYSVNEYSELLDDAGIEHSLEPRFEDGIVLDKPCDVYSLPGFREGACSVQDAAAQLAARYLDPQDNERILDACAAPGGKTCHILELAKANVDALDADSERLLRVEDNLQRLELKANCIHADASTPNEWWDGQAYDRILLDVPCSATGVIRRHPDIKWLRRNSDIDDLAVLQKKILENIWPLLKPGGTLIYATCSVLPAENSEQVANFLDCTTDAIHQPLHESDTPTTPGLQLLPGLSDGFYYAKITKQQ</sequence>
<organism evidence="15 16">
    <name type="scientific">Pseudoalteromonas holothuriae</name>
    <dbReference type="NCBI Taxonomy" id="2963714"/>
    <lineage>
        <taxon>Bacteria</taxon>
        <taxon>Pseudomonadati</taxon>
        <taxon>Pseudomonadota</taxon>
        <taxon>Gammaproteobacteria</taxon>
        <taxon>Alteromonadales</taxon>
        <taxon>Pseudoalteromonadaceae</taxon>
        <taxon>Pseudoalteromonas</taxon>
    </lineage>
</organism>
<evidence type="ECO:0000256" key="10">
    <source>
        <dbReference type="ARBA" id="ARBA00030399"/>
    </source>
</evidence>
<evidence type="ECO:0000256" key="9">
    <source>
        <dbReference type="ARBA" id="ARBA00022884"/>
    </source>
</evidence>
<evidence type="ECO:0000256" key="2">
    <source>
        <dbReference type="ARBA" id="ARBA00004496"/>
    </source>
</evidence>
<evidence type="ECO:0000313" key="16">
    <source>
        <dbReference type="Proteomes" id="UP001152467"/>
    </source>
</evidence>
<evidence type="ECO:0000259" key="14">
    <source>
        <dbReference type="PROSITE" id="PS51686"/>
    </source>
</evidence>
<feature type="domain" description="SAM-dependent MTase RsmB/NOP-type" evidence="14">
    <location>
        <begin position="162"/>
        <end position="427"/>
    </location>
</feature>
<dbReference type="SUPFAM" id="SSF53335">
    <property type="entry name" value="S-adenosyl-L-methionine-dependent methyltransferases"/>
    <property type="match status" value="1"/>
</dbReference>
<dbReference type="InterPro" id="IPR029063">
    <property type="entry name" value="SAM-dependent_MTases_sf"/>
</dbReference>
<keyword evidence="4" id="KW-0963">Cytoplasm</keyword>
<evidence type="ECO:0000256" key="5">
    <source>
        <dbReference type="ARBA" id="ARBA00022552"/>
    </source>
</evidence>
<comment type="function">
    <text evidence="1">Specifically methylates the cytosine at position 967 (m5C967) of 16S rRNA.</text>
</comment>
<dbReference type="InterPro" id="IPR023267">
    <property type="entry name" value="RCMT"/>
</dbReference>
<dbReference type="InterPro" id="IPR054728">
    <property type="entry name" value="RsmB-like_ferredoxin"/>
</dbReference>
<dbReference type="EC" id="2.1.1.176" evidence="3"/>
<dbReference type="NCBIfam" id="NF011494">
    <property type="entry name" value="PRK14902.1"/>
    <property type="match status" value="1"/>
</dbReference>
<keyword evidence="6 13" id="KW-0489">Methyltransferase</keyword>
<dbReference type="Gene3D" id="1.10.287.730">
    <property type="entry name" value="Helix hairpin bin"/>
    <property type="match status" value="1"/>
</dbReference>
<evidence type="ECO:0000256" key="6">
    <source>
        <dbReference type="ARBA" id="ARBA00022603"/>
    </source>
</evidence>
<dbReference type="Proteomes" id="UP001152467">
    <property type="component" value="Unassembled WGS sequence"/>
</dbReference>
<keyword evidence="16" id="KW-1185">Reference proteome</keyword>
<evidence type="ECO:0000256" key="4">
    <source>
        <dbReference type="ARBA" id="ARBA00022490"/>
    </source>
</evidence>
<proteinExistence type="inferred from homology"/>
<comment type="catalytic activity">
    <reaction evidence="12">
        <text>cytidine(967) in 16S rRNA + S-adenosyl-L-methionine = 5-methylcytidine(967) in 16S rRNA + S-adenosyl-L-homocysteine + H(+)</text>
        <dbReference type="Rhea" id="RHEA:42748"/>
        <dbReference type="Rhea" id="RHEA-COMP:10219"/>
        <dbReference type="Rhea" id="RHEA-COMP:10220"/>
        <dbReference type="ChEBI" id="CHEBI:15378"/>
        <dbReference type="ChEBI" id="CHEBI:57856"/>
        <dbReference type="ChEBI" id="CHEBI:59789"/>
        <dbReference type="ChEBI" id="CHEBI:74483"/>
        <dbReference type="ChEBI" id="CHEBI:82748"/>
        <dbReference type="EC" id="2.1.1.176"/>
    </reaction>
</comment>
<evidence type="ECO:0000256" key="13">
    <source>
        <dbReference type="PROSITE-ProRule" id="PRU01023"/>
    </source>
</evidence>
<accession>A0A9W4VSF3</accession>
<comment type="similarity">
    <text evidence="13">Belongs to the class I-like SAM-binding methyltransferase superfamily. RsmB/NOP family.</text>
</comment>
<dbReference type="InterPro" id="IPR006027">
    <property type="entry name" value="NusB_RsmB_TIM44"/>
</dbReference>
<reference evidence="15" key="1">
    <citation type="submission" date="2022-07" db="EMBL/GenBank/DDBJ databases">
        <authorList>
            <person name="Criscuolo A."/>
        </authorList>
    </citation>
    <scope>NUCLEOTIDE SEQUENCE</scope>
    <source>
        <strain evidence="15">CIP111854</strain>
    </source>
</reference>
<dbReference type="GO" id="GO:0005829">
    <property type="term" value="C:cytosol"/>
    <property type="evidence" value="ECO:0007669"/>
    <property type="project" value="TreeGrafter"/>
</dbReference>
<comment type="subcellular location">
    <subcellularLocation>
        <location evidence="2">Cytoplasm</location>
    </subcellularLocation>
</comment>
<dbReference type="NCBIfam" id="NF008149">
    <property type="entry name" value="PRK10901.1"/>
    <property type="match status" value="1"/>
</dbReference>
<dbReference type="Gene3D" id="3.30.70.1170">
    <property type="entry name" value="Sun protein, domain 3"/>
    <property type="match status" value="1"/>
</dbReference>
<feature type="binding site" evidence="13">
    <location>
        <begin position="252"/>
        <end position="258"/>
    </location>
    <ligand>
        <name>S-adenosyl-L-methionine</name>
        <dbReference type="ChEBI" id="CHEBI:59789"/>
    </ligand>
</feature>
<dbReference type="GO" id="GO:0009383">
    <property type="term" value="F:rRNA (cytosine-C5-)-methyltransferase activity"/>
    <property type="evidence" value="ECO:0007669"/>
    <property type="project" value="TreeGrafter"/>
</dbReference>
<keyword evidence="8 13" id="KW-0949">S-adenosyl-L-methionine</keyword>
<evidence type="ECO:0000256" key="3">
    <source>
        <dbReference type="ARBA" id="ARBA00012140"/>
    </source>
</evidence>
<dbReference type="GO" id="GO:0003723">
    <property type="term" value="F:RNA binding"/>
    <property type="evidence" value="ECO:0007669"/>
    <property type="project" value="UniProtKB-UniRule"/>
</dbReference>
<dbReference type="Gene3D" id="3.40.50.150">
    <property type="entry name" value="Vaccinia Virus protein VP39"/>
    <property type="match status" value="1"/>
</dbReference>
<dbReference type="GO" id="GO:0006355">
    <property type="term" value="P:regulation of DNA-templated transcription"/>
    <property type="evidence" value="ECO:0007669"/>
    <property type="project" value="InterPro"/>
</dbReference>
<dbReference type="FunFam" id="3.40.50.150:FF:000022">
    <property type="entry name" value="Ribosomal RNA small subunit methyltransferase B"/>
    <property type="match status" value="1"/>
</dbReference>
<dbReference type="PROSITE" id="PS51686">
    <property type="entry name" value="SAM_MT_RSMB_NOP"/>
    <property type="match status" value="1"/>
</dbReference>
<dbReference type="AlphaFoldDB" id="A0A9W4VSF3"/>
<dbReference type="Pfam" id="PF01029">
    <property type="entry name" value="NusB"/>
    <property type="match status" value="1"/>
</dbReference>
<feature type="binding site" evidence="13">
    <location>
        <position position="319"/>
    </location>
    <ligand>
        <name>S-adenosyl-L-methionine</name>
        <dbReference type="ChEBI" id="CHEBI:59789"/>
    </ligand>
</feature>
<feature type="active site" description="Nucleophile" evidence="13">
    <location>
        <position position="372"/>
    </location>
</feature>
<evidence type="ECO:0000313" key="15">
    <source>
        <dbReference type="EMBL" id="CAH9059915.1"/>
    </source>
</evidence>
<dbReference type="NCBIfam" id="TIGR00563">
    <property type="entry name" value="rsmB"/>
    <property type="match status" value="1"/>
</dbReference>
<dbReference type="Pfam" id="PF22458">
    <property type="entry name" value="RsmF-B_ferredox"/>
    <property type="match status" value="1"/>
</dbReference>
<dbReference type="SUPFAM" id="SSF48013">
    <property type="entry name" value="NusB-like"/>
    <property type="match status" value="1"/>
</dbReference>
<evidence type="ECO:0000256" key="7">
    <source>
        <dbReference type="ARBA" id="ARBA00022679"/>
    </source>
</evidence>
<evidence type="ECO:0000256" key="12">
    <source>
        <dbReference type="ARBA" id="ARBA00047283"/>
    </source>
</evidence>
<keyword evidence="9 13" id="KW-0694">RNA-binding</keyword>
<dbReference type="RefSeq" id="WP_261626520.1">
    <property type="nucleotide sequence ID" value="NZ_CAMAPC010000009.1"/>
</dbReference>
<dbReference type="GO" id="GO:0070475">
    <property type="term" value="P:rRNA base methylation"/>
    <property type="evidence" value="ECO:0007669"/>
    <property type="project" value="TreeGrafter"/>
</dbReference>
<feature type="binding site" evidence="13">
    <location>
        <position position="274"/>
    </location>
    <ligand>
        <name>S-adenosyl-L-methionine</name>
        <dbReference type="ChEBI" id="CHEBI:59789"/>
    </ligand>
</feature>
<feature type="binding site" evidence="13">
    <location>
        <position position="300"/>
    </location>
    <ligand>
        <name>S-adenosyl-L-methionine</name>
        <dbReference type="ChEBI" id="CHEBI:59789"/>
    </ligand>
</feature>